<protein>
    <recommendedName>
        <fullName evidence="2">F-box domain-containing protein</fullName>
    </recommendedName>
</protein>
<dbReference type="SUPFAM" id="SSF81383">
    <property type="entry name" value="F-box domain"/>
    <property type="match status" value="1"/>
</dbReference>
<dbReference type="EMBL" id="BMAW01085360">
    <property type="protein sequence ID" value="GFU42596.1"/>
    <property type="molecule type" value="Genomic_DNA"/>
</dbReference>
<dbReference type="InterPro" id="IPR032675">
    <property type="entry name" value="LRR_dom_sf"/>
</dbReference>
<organism evidence="3 4">
    <name type="scientific">Nephila pilipes</name>
    <name type="common">Giant wood spider</name>
    <name type="synonym">Nephila maculata</name>
    <dbReference type="NCBI Taxonomy" id="299642"/>
    <lineage>
        <taxon>Eukaryota</taxon>
        <taxon>Metazoa</taxon>
        <taxon>Ecdysozoa</taxon>
        <taxon>Arthropoda</taxon>
        <taxon>Chelicerata</taxon>
        <taxon>Arachnida</taxon>
        <taxon>Araneae</taxon>
        <taxon>Araneomorphae</taxon>
        <taxon>Entelegynae</taxon>
        <taxon>Araneoidea</taxon>
        <taxon>Nephilidae</taxon>
        <taxon>Nephila</taxon>
    </lineage>
</organism>
<dbReference type="Pfam" id="PF13516">
    <property type="entry name" value="LRR_6"/>
    <property type="match status" value="1"/>
</dbReference>
<accession>A0A8X6QTQ3</accession>
<dbReference type="PROSITE" id="PS50181">
    <property type="entry name" value="FBOX"/>
    <property type="match status" value="1"/>
</dbReference>
<keyword evidence="4" id="KW-1185">Reference proteome</keyword>
<dbReference type="Proteomes" id="UP000887013">
    <property type="component" value="Unassembled WGS sequence"/>
</dbReference>
<dbReference type="OrthoDB" id="6483158at2759"/>
<dbReference type="GO" id="GO:0019005">
    <property type="term" value="C:SCF ubiquitin ligase complex"/>
    <property type="evidence" value="ECO:0007669"/>
    <property type="project" value="TreeGrafter"/>
</dbReference>
<dbReference type="SMART" id="SM00256">
    <property type="entry name" value="FBOX"/>
    <property type="match status" value="1"/>
</dbReference>
<evidence type="ECO:0000259" key="2">
    <source>
        <dbReference type="PROSITE" id="PS50181"/>
    </source>
</evidence>
<dbReference type="SUPFAM" id="SSF52047">
    <property type="entry name" value="RNI-like"/>
    <property type="match status" value="1"/>
</dbReference>
<gene>
    <name evidence="3" type="primary">X975_20633</name>
    <name evidence="3" type="ORF">NPIL_493211</name>
</gene>
<dbReference type="PANTHER" id="PTHR13318">
    <property type="entry name" value="PARTNER OF PAIRED, ISOFORM B-RELATED"/>
    <property type="match status" value="1"/>
</dbReference>
<dbReference type="SMART" id="SM00367">
    <property type="entry name" value="LRR_CC"/>
    <property type="match status" value="3"/>
</dbReference>
<dbReference type="AlphaFoldDB" id="A0A8X6QTQ3"/>
<dbReference type="PANTHER" id="PTHR13318:SF95">
    <property type="entry name" value="F-BOX PROTEIN YLR352W"/>
    <property type="match status" value="1"/>
</dbReference>
<dbReference type="InterPro" id="IPR006553">
    <property type="entry name" value="Leu-rich_rpt_Cys-con_subtyp"/>
</dbReference>
<dbReference type="Gene3D" id="3.80.10.10">
    <property type="entry name" value="Ribonuclease Inhibitor"/>
    <property type="match status" value="1"/>
</dbReference>
<dbReference type="InterPro" id="IPR001611">
    <property type="entry name" value="Leu-rich_rpt"/>
</dbReference>
<dbReference type="Gene3D" id="1.20.1280.50">
    <property type="match status" value="1"/>
</dbReference>
<evidence type="ECO:0000256" key="1">
    <source>
        <dbReference type="ARBA" id="ARBA00022786"/>
    </source>
</evidence>
<dbReference type="InterPro" id="IPR001810">
    <property type="entry name" value="F-box_dom"/>
</dbReference>
<reference evidence="3" key="1">
    <citation type="submission" date="2020-08" db="EMBL/GenBank/DDBJ databases">
        <title>Multicomponent nature underlies the extraordinary mechanical properties of spider dragline silk.</title>
        <authorList>
            <person name="Kono N."/>
            <person name="Nakamura H."/>
            <person name="Mori M."/>
            <person name="Yoshida Y."/>
            <person name="Ohtoshi R."/>
            <person name="Malay A.D."/>
            <person name="Moran D.A.P."/>
            <person name="Tomita M."/>
            <person name="Numata K."/>
            <person name="Arakawa K."/>
        </authorList>
    </citation>
    <scope>NUCLEOTIDE SEQUENCE</scope>
</reference>
<evidence type="ECO:0000313" key="4">
    <source>
        <dbReference type="Proteomes" id="UP000887013"/>
    </source>
</evidence>
<proteinExistence type="predicted"/>
<evidence type="ECO:0000313" key="3">
    <source>
        <dbReference type="EMBL" id="GFU42596.1"/>
    </source>
</evidence>
<sequence length="510" mass="59103">MALHISCLPDNVLTYIFEFLDNEERLNACLVCKDWLQTVNCHQLLWDIRLEFVEEIDGPALIHMTRRFEQFVFRNIAIDNFVIEFLSKYCRQMVKLTLIDCNLHEECQFRFLNNILKCDNLNALYIRRSNVVPLFASLPKVTTLVLDLYDGMTDYVLCDLSRCLLKVERLVLFDLTADERIMTRPKKRRFNPEEICPLNFKFSFESVKKFIQKQSKTLKRLDLSNTGFSSDNVITISKIKDLKLDSIAFPPTTHALVVKEFCENQSSLTYVDFSVHYFMANDAVRIVCKCLPNLKKLKFCAPSDLNNSIIEIFRLKHLSVLNLFGRTFISERIYREAFLNLKTNKLVYLNLAKSQISDDSLFKLLKFNPDIRTLILDKTKLSNKTLNMICKNLIQIEKLSIAKCKAISDSGLTGEIECYSDSSTPTPLSNLKHLRFLNLSGNSLITNRGCMKAMKFLELEYLLLRGCDGLKLTKNFVSKLKGQNPRAKFFFNVIEENFDDSLYGHLQYAL</sequence>
<keyword evidence="1" id="KW-0833">Ubl conjugation pathway</keyword>
<dbReference type="InterPro" id="IPR036047">
    <property type="entry name" value="F-box-like_dom_sf"/>
</dbReference>
<dbReference type="GO" id="GO:0031146">
    <property type="term" value="P:SCF-dependent proteasomal ubiquitin-dependent protein catabolic process"/>
    <property type="evidence" value="ECO:0007669"/>
    <property type="project" value="TreeGrafter"/>
</dbReference>
<comment type="caution">
    <text evidence="3">The sequence shown here is derived from an EMBL/GenBank/DDBJ whole genome shotgun (WGS) entry which is preliminary data.</text>
</comment>
<feature type="domain" description="F-box" evidence="2">
    <location>
        <begin position="2"/>
        <end position="49"/>
    </location>
</feature>
<name>A0A8X6QTQ3_NEPPI</name>
<dbReference type="Pfam" id="PF12937">
    <property type="entry name" value="F-box-like"/>
    <property type="match status" value="1"/>
</dbReference>